<protein>
    <submittedName>
        <fullName evidence="2">Uncharacterized protein</fullName>
    </submittedName>
</protein>
<sequence>SLNKSDAYPPVTSMFKRKTERRKLSGRGN</sequence>
<feature type="compositionally biased region" description="Basic residues" evidence="1">
    <location>
        <begin position="15"/>
        <end position="29"/>
    </location>
</feature>
<organism evidence="2">
    <name type="scientific">marine sediment metagenome</name>
    <dbReference type="NCBI Taxonomy" id="412755"/>
    <lineage>
        <taxon>unclassified sequences</taxon>
        <taxon>metagenomes</taxon>
        <taxon>ecological metagenomes</taxon>
    </lineage>
</organism>
<feature type="non-terminal residue" evidence="2">
    <location>
        <position position="1"/>
    </location>
</feature>
<feature type="region of interest" description="Disordered" evidence="1">
    <location>
        <begin position="1"/>
        <end position="29"/>
    </location>
</feature>
<gene>
    <name evidence="2" type="ORF">S03H2_47698</name>
</gene>
<dbReference type="EMBL" id="BARU01030027">
    <property type="protein sequence ID" value="GAH73732.1"/>
    <property type="molecule type" value="Genomic_DNA"/>
</dbReference>
<name>X1HW93_9ZZZZ</name>
<evidence type="ECO:0000313" key="2">
    <source>
        <dbReference type="EMBL" id="GAH73732.1"/>
    </source>
</evidence>
<dbReference type="AlphaFoldDB" id="X1HW93"/>
<comment type="caution">
    <text evidence="2">The sequence shown here is derived from an EMBL/GenBank/DDBJ whole genome shotgun (WGS) entry which is preliminary data.</text>
</comment>
<reference evidence="2" key="1">
    <citation type="journal article" date="2014" name="Front. Microbiol.">
        <title>High frequency of phylogenetically diverse reductive dehalogenase-homologous genes in deep subseafloor sedimentary metagenomes.</title>
        <authorList>
            <person name="Kawai M."/>
            <person name="Futagami T."/>
            <person name="Toyoda A."/>
            <person name="Takaki Y."/>
            <person name="Nishi S."/>
            <person name="Hori S."/>
            <person name="Arai W."/>
            <person name="Tsubouchi T."/>
            <person name="Morono Y."/>
            <person name="Uchiyama I."/>
            <person name="Ito T."/>
            <person name="Fujiyama A."/>
            <person name="Inagaki F."/>
            <person name="Takami H."/>
        </authorList>
    </citation>
    <scope>NUCLEOTIDE SEQUENCE</scope>
    <source>
        <strain evidence="2">Expedition CK06-06</strain>
    </source>
</reference>
<proteinExistence type="predicted"/>
<evidence type="ECO:0000256" key="1">
    <source>
        <dbReference type="SAM" id="MobiDB-lite"/>
    </source>
</evidence>
<accession>X1HW93</accession>